<dbReference type="RefSeq" id="WP_094454774.1">
    <property type="nucleotide sequence ID" value="NZ_NOXU01000024.1"/>
</dbReference>
<sequence length="108" mass="12355">MSNNRHPHQDSHRVGQARLPVTRLPFVGERGDGRFGYWVLPEQNEGDDPRIAGRTFAAWFLLYEEFNGPVAAADLLDRIEREMPSRYPAVDRAFLRELTSRRSQSSAA</sequence>
<dbReference type="AlphaFoldDB" id="A0A255Z300"/>
<name>A0A255Z300_9PROT</name>
<evidence type="ECO:0000313" key="2">
    <source>
        <dbReference type="Proteomes" id="UP000216998"/>
    </source>
</evidence>
<dbReference type="OrthoDB" id="7360909at2"/>
<dbReference type="EMBL" id="NOXU01000024">
    <property type="protein sequence ID" value="OYQ35836.1"/>
    <property type="molecule type" value="Genomic_DNA"/>
</dbReference>
<keyword evidence="2" id="KW-1185">Reference proteome</keyword>
<organism evidence="1 2">
    <name type="scientific">Niveispirillum lacus</name>
    <dbReference type="NCBI Taxonomy" id="1981099"/>
    <lineage>
        <taxon>Bacteria</taxon>
        <taxon>Pseudomonadati</taxon>
        <taxon>Pseudomonadota</taxon>
        <taxon>Alphaproteobacteria</taxon>
        <taxon>Rhodospirillales</taxon>
        <taxon>Azospirillaceae</taxon>
        <taxon>Niveispirillum</taxon>
    </lineage>
</organism>
<dbReference type="Proteomes" id="UP000216998">
    <property type="component" value="Unassembled WGS sequence"/>
</dbReference>
<accession>A0A255Z300</accession>
<reference evidence="1 2" key="1">
    <citation type="submission" date="2017-07" db="EMBL/GenBank/DDBJ databases">
        <title>Niveispirillum cyanobacteriorum sp. nov., isolated from cyanobacterial aggregates in a eutrophic lake.</title>
        <authorList>
            <person name="Cai H."/>
        </authorList>
    </citation>
    <scope>NUCLEOTIDE SEQUENCE [LARGE SCALE GENOMIC DNA]</scope>
    <source>
        <strain evidence="2">TH1-14</strain>
    </source>
</reference>
<gene>
    <name evidence="1" type="ORF">CHU95_06080</name>
</gene>
<proteinExistence type="predicted"/>
<comment type="caution">
    <text evidence="1">The sequence shown here is derived from an EMBL/GenBank/DDBJ whole genome shotgun (WGS) entry which is preliminary data.</text>
</comment>
<evidence type="ECO:0000313" key="1">
    <source>
        <dbReference type="EMBL" id="OYQ35836.1"/>
    </source>
</evidence>
<protein>
    <submittedName>
        <fullName evidence="1">Uncharacterized protein</fullName>
    </submittedName>
</protein>